<dbReference type="Proteomes" id="UP001585018">
    <property type="component" value="Unassembled WGS sequence"/>
</dbReference>
<keyword evidence="4" id="KW-1185">Reference proteome</keyword>
<dbReference type="Proteomes" id="UP000078468">
    <property type="component" value="Plasmid pspa1"/>
</dbReference>
<name>A0A191V9W1_9ACTN</name>
<geneLocation type="plasmid" evidence="3">
    <name>pspa1</name>
</geneLocation>
<dbReference type="GeneID" id="91309603"/>
<dbReference type="AlphaFoldDB" id="A0A191V9W1"/>
<keyword evidence="1" id="KW-0614">Plasmid</keyword>
<accession>A0A191V9W1</accession>
<sequence length="93" mass="10188">MRENAIECRGGLVPLPPGHQDWLPLVFGDADQARTADGAEVLVHYADAVDPEWVHCPPGVNRARVPLTRPQNPTAIRLPDRPGVWIHIEEAAA</sequence>
<reference evidence="1 3" key="1">
    <citation type="submission" date="2016-05" db="EMBL/GenBank/DDBJ databases">
        <title>Non-Contiguous Finished Genome Sequence of Streptomyces parvulus 2297 Integrated Site-Specifically with Actinophage R4.</title>
        <authorList>
            <person name="Nishizawa T."/>
            <person name="Miura T."/>
            <person name="Harada C."/>
            <person name="Guo Y."/>
            <person name="Narisawa K."/>
            <person name="Ohta H."/>
            <person name="Takahashi H."/>
            <person name="Shirai M."/>
        </authorList>
    </citation>
    <scope>NUCLEOTIDE SEQUENCE [LARGE SCALE GENOMIC DNA]</scope>
    <source>
        <strain evidence="1 3">2297</strain>
        <plasmid evidence="3">pspa1</plasmid>
        <plasmid evidence="1">pSPA1</plasmid>
    </source>
</reference>
<reference evidence="2 4" key="2">
    <citation type="submission" date="2024-01" db="EMBL/GenBank/DDBJ databases">
        <title>Genome mining of biosynthetic gene clusters to explore secondary metabolites of Streptomyces sp.</title>
        <authorList>
            <person name="Baig A."/>
            <person name="Ajitkumar Shintre N."/>
            <person name="Kumar H."/>
            <person name="Anbarasu A."/>
            <person name="Ramaiah S."/>
        </authorList>
    </citation>
    <scope>NUCLEOTIDE SEQUENCE [LARGE SCALE GENOMIC DNA]</scope>
    <source>
        <strain evidence="2 4">A03</strain>
    </source>
</reference>
<gene>
    <name evidence="1" type="ORF">Spa2297_32320</name>
    <name evidence="2" type="ORF">VSS30_33815</name>
</gene>
<proteinExistence type="predicted"/>
<organism evidence="1 3">
    <name type="scientific">Streptomyces parvulus</name>
    <dbReference type="NCBI Taxonomy" id="146923"/>
    <lineage>
        <taxon>Bacteria</taxon>
        <taxon>Bacillati</taxon>
        <taxon>Actinomycetota</taxon>
        <taxon>Actinomycetes</taxon>
        <taxon>Kitasatosporales</taxon>
        <taxon>Streptomycetaceae</taxon>
        <taxon>Streptomyces</taxon>
    </lineage>
</organism>
<dbReference type="EMBL" id="JAYMRR010000031">
    <property type="protein sequence ID" value="MFB8753799.1"/>
    <property type="molecule type" value="Genomic_DNA"/>
</dbReference>
<dbReference type="KEGG" id="spav:Spa2297_32320"/>
<dbReference type="RefSeq" id="WP_064732141.1">
    <property type="nucleotide sequence ID" value="NZ_BMRX01000023.1"/>
</dbReference>
<evidence type="ECO:0000313" key="1">
    <source>
        <dbReference type="EMBL" id="ANJ11814.1"/>
    </source>
</evidence>
<dbReference type="EMBL" id="CP015867">
    <property type="protein sequence ID" value="ANJ11814.1"/>
    <property type="molecule type" value="Genomic_DNA"/>
</dbReference>
<evidence type="ECO:0000313" key="3">
    <source>
        <dbReference type="Proteomes" id="UP000078468"/>
    </source>
</evidence>
<evidence type="ECO:0000313" key="2">
    <source>
        <dbReference type="EMBL" id="MFB8753799.1"/>
    </source>
</evidence>
<geneLocation type="plasmid" evidence="1">
    <name>pSPA1</name>
</geneLocation>
<evidence type="ECO:0000313" key="4">
    <source>
        <dbReference type="Proteomes" id="UP001585018"/>
    </source>
</evidence>
<protein>
    <submittedName>
        <fullName evidence="1">Uncharacterized protein</fullName>
    </submittedName>
</protein>